<proteinExistence type="predicted"/>
<organism evidence="4 5">
    <name type="scientific">Pasteurella oralis</name>
    <dbReference type="NCBI Taxonomy" id="1071947"/>
    <lineage>
        <taxon>Bacteria</taxon>
        <taxon>Pseudomonadati</taxon>
        <taxon>Pseudomonadota</taxon>
        <taxon>Gammaproteobacteria</taxon>
        <taxon>Pasteurellales</taxon>
        <taxon>Pasteurellaceae</taxon>
        <taxon>Pasteurella</taxon>
    </lineage>
</organism>
<dbReference type="InterPro" id="IPR050811">
    <property type="entry name" value="Phosphate_ABC_transporter"/>
</dbReference>
<evidence type="ECO:0000259" key="3">
    <source>
        <dbReference type="Pfam" id="PF12849"/>
    </source>
</evidence>
<feature type="transmembrane region" description="Helical" evidence="2">
    <location>
        <begin position="5"/>
        <end position="23"/>
    </location>
</feature>
<keyword evidence="2" id="KW-0812">Transmembrane</keyword>
<keyword evidence="2" id="KW-1133">Transmembrane helix</keyword>
<dbReference type="Proteomes" id="UP001597420">
    <property type="component" value="Unassembled WGS sequence"/>
</dbReference>
<dbReference type="PANTHER" id="PTHR30570">
    <property type="entry name" value="PERIPLASMIC PHOSPHATE BINDING COMPONENT OF PHOSPHATE ABC TRANSPORTER"/>
    <property type="match status" value="1"/>
</dbReference>
<name>A0ABW4NTB3_9PAST</name>
<gene>
    <name evidence="4" type="ORF">ACFSAV_04465</name>
</gene>
<feature type="transmembrane region" description="Helical" evidence="2">
    <location>
        <begin position="60"/>
        <end position="78"/>
    </location>
</feature>
<dbReference type="RefSeq" id="WP_379096685.1">
    <property type="nucleotide sequence ID" value="NZ_JBHUFP010000005.1"/>
</dbReference>
<evidence type="ECO:0000256" key="2">
    <source>
        <dbReference type="SAM" id="Phobius"/>
    </source>
</evidence>
<keyword evidence="5" id="KW-1185">Reference proteome</keyword>
<dbReference type="PANTHER" id="PTHR30570:SF1">
    <property type="entry name" value="PHOSPHATE-BINDING PROTEIN PSTS"/>
    <property type="match status" value="1"/>
</dbReference>
<evidence type="ECO:0000256" key="1">
    <source>
        <dbReference type="ARBA" id="ARBA00022729"/>
    </source>
</evidence>
<feature type="domain" description="PBP" evidence="3">
    <location>
        <begin position="129"/>
        <end position="372"/>
    </location>
</feature>
<dbReference type="EMBL" id="JBHUFP010000005">
    <property type="protein sequence ID" value="MFD1805633.1"/>
    <property type="molecule type" value="Genomic_DNA"/>
</dbReference>
<dbReference type="Gene3D" id="3.40.190.10">
    <property type="entry name" value="Periplasmic binding protein-like II"/>
    <property type="match status" value="2"/>
</dbReference>
<feature type="transmembrane region" description="Helical" evidence="2">
    <location>
        <begin position="29"/>
        <end position="48"/>
    </location>
</feature>
<dbReference type="SUPFAM" id="SSF53850">
    <property type="entry name" value="Periplasmic binding protein-like II"/>
    <property type="match status" value="1"/>
</dbReference>
<comment type="caution">
    <text evidence="4">The sequence shown here is derived from an EMBL/GenBank/DDBJ whole genome shotgun (WGS) entry which is preliminary data.</text>
</comment>
<evidence type="ECO:0000313" key="5">
    <source>
        <dbReference type="Proteomes" id="UP001597420"/>
    </source>
</evidence>
<dbReference type="InterPro" id="IPR024370">
    <property type="entry name" value="PBP_domain"/>
</dbReference>
<reference evidence="5" key="1">
    <citation type="journal article" date="2019" name="Int. J. Syst. Evol. Microbiol.">
        <title>The Global Catalogue of Microorganisms (GCM) 10K type strain sequencing project: providing services to taxonomists for standard genome sequencing and annotation.</title>
        <authorList>
            <consortium name="The Broad Institute Genomics Platform"/>
            <consortium name="The Broad Institute Genome Sequencing Center for Infectious Disease"/>
            <person name="Wu L."/>
            <person name="Ma J."/>
        </authorList>
    </citation>
    <scope>NUCLEOTIDE SEQUENCE [LARGE SCALE GENOMIC DNA]</scope>
    <source>
        <strain evidence="5">CCM 7950</strain>
    </source>
</reference>
<dbReference type="Pfam" id="PF12849">
    <property type="entry name" value="PBP_like_2"/>
    <property type="match status" value="1"/>
</dbReference>
<sequence length="387" mass="43549">MAIILWLGAFFLIFVLFIIYFIFDFAGYRTSTILPSIIAFYVSYVWLVLTVTRKHYKKRYPLMIMFTSIVAFVGYVLYTQNTREILATTPRVSVKVDLYKYQPFKQGNQLVTLDAPSQLKLKQNLPRLDGATALYPIYAAFAQAVYPEPKTDEMAFHCESTQALVKCSKTKNAYQNLIEGKVDMIFAAGPSKEQVEMAKEKGIEFKLTPIGKEAFVFFVNSQNKVDNLSKAQLVDIYSGKIKNWREVGGENMKIRAFQRPKNSGSQTTLEKIMGDVPLMAPPTNDVAAGMGGMIEVVTEYRNFDNGLGYSFLFFATKMVEAKAIKLLTIDGIAPNRQTILSGEYPYAKEFYVVTTGNESPETLAFLAWIQSEQGKAIITQTGYVALD</sequence>
<keyword evidence="2" id="KW-0472">Membrane</keyword>
<accession>A0ABW4NTB3</accession>
<protein>
    <submittedName>
        <fullName evidence="4">PstS family phosphate ABC transporter substrate-binding protein</fullName>
    </submittedName>
</protein>
<keyword evidence="1" id="KW-0732">Signal</keyword>
<evidence type="ECO:0000313" key="4">
    <source>
        <dbReference type="EMBL" id="MFD1805633.1"/>
    </source>
</evidence>